<dbReference type="GO" id="GO:0008677">
    <property type="term" value="F:2-dehydropantoate 2-reductase activity"/>
    <property type="evidence" value="ECO:0007669"/>
    <property type="project" value="TreeGrafter"/>
</dbReference>
<dbReference type="SUPFAM" id="SSF48179">
    <property type="entry name" value="6-phosphogluconate dehydrogenase C-terminal domain-like"/>
    <property type="match status" value="1"/>
</dbReference>
<evidence type="ECO:0000313" key="7">
    <source>
        <dbReference type="EMBL" id="CAE0729642.1"/>
    </source>
</evidence>
<comment type="similarity">
    <text evidence="1">Belongs to the ketopantoate reductase family.</text>
</comment>
<dbReference type="PANTHER" id="PTHR43765">
    <property type="entry name" value="2-DEHYDROPANTOATE 2-REDUCTASE-RELATED"/>
    <property type="match status" value="1"/>
</dbReference>
<reference evidence="7" key="1">
    <citation type="submission" date="2021-01" db="EMBL/GenBank/DDBJ databases">
        <authorList>
            <person name="Corre E."/>
            <person name="Pelletier E."/>
            <person name="Niang G."/>
            <person name="Scheremetjew M."/>
            <person name="Finn R."/>
            <person name="Kale V."/>
            <person name="Holt S."/>
            <person name="Cochrane G."/>
            <person name="Meng A."/>
            <person name="Brown T."/>
            <person name="Cohen L."/>
        </authorList>
    </citation>
    <scope>NUCLEOTIDE SEQUENCE</scope>
    <source>
        <strain evidence="7">10249 10 AB</strain>
    </source>
</reference>
<evidence type="ECO:0000256" key="4">
    <source>
        <dbReference type="SAM" id="MobiDB-lite"/>
    </source>
</evidence>
<evidence type="ECO:0000256" key="1">
    <source>
        <dbReference type="ARBA" id="ARBA00007870"/>
    </source>
</evidence>
<feature type="region of interest" description="Disordered" evidence="4">
    <location>
        <begin position="319"/>
        <end position="346"/>
    </location>
</feature>
<evidence type="ECO:0000256" key="2">
    <source>
        <dbReference type="ARBA" id="ARBA00022857"/>
    </source>
</evidence>
<proteinExistence type="inferred from homology"/>
<protein>
    <recommendedName>
        <fullName evidence="8">2-dehydropantoate 2-reductase</fullName>
    </recommendedName>
</protein>
<dbReference type="EMBL" id="HBIX01034322">
    <property type="protein sequence ID" value="CAE0729642.1"/>
    <property type="molecule type" value="Transcribed_RNA"/>
</dbReference>
<gene>
    <name evidence="7" type="ORF">PAUS00366_LOCUS22427</name>
</gene>
<organism evidence="7">
    <name type="scientific">Pseudo-nitzschia australis</name>
    <dbReference type="NCBI Taxonomy" id="44445"/>
    <lineage>
        <taxon>Eukaryota</taxon>
        <taxon>Sar</taxon>
        <taxon>Stramenopiles</taxon>
        <taxon>Ochrophyta</taxon>
        <taxon>Bacillariophyta</taxon>
        <taxon>Bacillariophyceae</taxon>
        <taxon>Bacillariophycidae</taxon>
        <taxon>Bacillariales</taxon>
        <taxon>Bacillariaceae</taxon>
        <taxon>Pseudo-nitzschia</taxon>
    </lineage>
</organism>
<dbReference type="Gene3D" id="1.10.1040.10">
    <property type="entry name" value="N-(1-d-carboxylethyl)-l-norvaline Dehydrogenase, domain 2"/>
    <property type="match status" value="1"/>
</dbReference>
<accession>A0A7S4AWV8</accession>
<dbReference type="Pfam" id="PF08546">
    <property type="entry name" value="ApbA_C"/>
    <property type="match status" value="1"/>
</dbReference>
<keyword evidence="3" id="KW-0560">Oxidoreductase</keyword>
<dbReference type="InterPro" id="IPR013328">
    <property type="entry name" value="6PGD_dom2"/>
</dbReference>
<name>A0A7S4AWV8_9STRA</name>
<evidence type="ECO:0000256" key="3">
    <source>
        <dbReference type="ARBA" id="ARBA00023002"/>
    </source>
</evidence>
<evidence type="ECO:0000259" key="6">
    <source>
        <dbReference type="Pfam" id="PF08546"/>
    </source>
</evidence>
<evidence type="ECO:0008006" key="8">
    <source>
        <dbReference type="Google" id="ProtNLM"/>
    </source>
</evidence>
<dbReference type="InterPro" id="IPR013752">
    <property type="entry name" value="KPA_reductase"/>
</dbReference>
<feature type="compositionally biased region" description="Low complexity" evidence="4">
    <location>
        <begin position="324"/>
        <end position="338"/>
    </location>
</feature>
<dbReference type="GO" id="GO:0005737">
    <property type="term" value="C:cytoplasm"/>
    <property type="evidence" value="ECO:0007669"/>
    <property type="project" value="TreeGrafter"/>
</dbReference>
<feature type="domain" description="Ketopantoate reductase N-terminal" evidence="5">
    <location>
        <begin position="6"/>
        <end position="230"/>
    </location>
</feature>
<dbReference type="AlphaFoldDB" id="A0A7S4AWV8"/>
<feature type="domain" description="Ketopantoate reductase C-terminal" evidence="6">
    <location>
        <begin position="264"/>
        <end position="415"/>
    </location>
</feature>
<dbReference type="Gene3D" id="3.40.50.720">
    <property type="entry name" value="NAD(P)-binding Rossmann-like Domain"/>
    <property type="match status" value="1"/>
</dbReference>
<dbReference type="Pfam" id="PF02558">
    <property type="entry name" value="ApbA"/>
    <property type="match status" value="1"/>
</dbReference>
<dbReference type="InterPro" id="IPR013332">
    <property type="entry name" value="KPR_N"/>
</dbReference>
<keyword evidence="2" id="KW-0521">NADP</keyword>
<dbReference type="InterPro" id="IPR008927">
    <property type="entry name" value="6-PGluconate_DH-like_C_sf"/>
</dbReference>
<dbReference type="PANTHER" id="PTHR43765:SF2">
    <property type="entry name" value="2-DEHYDROPANTOATE 2-REDUCTASE"/>
    <property type="match status" value="1"/>
</dbReference>
<dbReference type="InterPro" id="IPR050838">
    <property type="entry name" value="Ketopantoate_reductase"/>
</dbReference>
<dbReference type="GO" id="GO:0050661">
    <property type="term" value="F:NADP binding"/>
    <property type="evidence" value="ECO:0007669"/>
    <property type="project" value="TreeGrafter"/>
</dbReference>
<sequence>MFHEPIHVLGAGSIGILWAASIRSKFPTYPITLLLRDHDKNRKRVEATAAAEITSRNICSSEGNNCRQFELGITWNNRRAPLEQHRWISLPVQFIREDSEQMHHHRQQHEHEQIQTLIVATKAHQAKQAVESVLDRLVLPTKNCVGDGQCTSSSDDSLSSFSSTRIILLCNGALSVREELSKILPLTPANGDNNANNAISLILATTTHGAYLSGPNELVHAGAGMTFLEEPSSLSSLSCLENNNIVQVWNEAGLNCTCLSSLEMNSMLWNKLAANCVINPLTSIFRCTNGELLMEPSFPQLREEILMEVARVAAVAIETDDQQRQQQESSSSVEGTSSNNYNISSGIPSIDEMRKFVTQTILATRDNKSSMYQDILRGQHHQRTEIDHLNGYVVRKGREMGFECPANEDLCSRIAELTAVQNTTSASTNR</sequence>
<evidence type="ECO:0000259" key="5">
    <source>
        <dbReference type="Pfam" id="PF02558"/>
    </source>
</evidence>